<dbReference type="EMBL" id="MN739502">
    <property type="protein sequence ID" value="QHT08853.1"/>
    <property type="molecule type" value="Genomic_DNA"/>
</dbReference>
<keyword evidence="1" id="KW-0472">Membrane</keyword>
<dbReference type="AlphaFoldDB" id="A0A6C0CXA1"/>
<feature type="transmembrane region" description="Helical" evidence="1">
    <location>
        <begin position="34"/>
        <end position="53"/>
    </location>
</feature>
<organism evidence="2">
    <name type="scientific">viral metagenome</name>
    <dbReference type="NCBI Taxonomy" id="1070528"/>
    <lineage>
        <taxon>unclassified sequences</taxon>
        <taxon>metagenomes</taxon>
        <taxon>organismal metagenomes</taxon>
    </lineage>
</organism>
<sequence>MESIYLIIVVLTLLYCLSKYLNYIYLLNMDTISCMILILGLFICFVKNIYYLILINEGYEPIYKDCIWSMNNEYNFEDCIDYFAKT</sequence>
<feature type="transmembrane region" description="Helical" evidence="1">
    <location>
        <begin position="6"/>
        <end position="27"/>
    </location>
</feature>
<proteinExistence type="predicted"/>
<protein>
    <submittedName>
        <fullName evidence="2">Uncharacterized protein</fullName>
    </submittedName>
</protein>
<keyword evidence="1" id="KW-1133">Transmembrane helix</keyword>
<keyword evidence="1" id="KW-0812">Transmembrane</keyword>
<accession>A0A6C0CXA1</accession>
<name>A0A6C0CXA1_9ZZZZ</name>
<evidence type="ECO:0000256" key="1">
    <source>
        <dbReference type="SAM" id="Phobius"/>
    </source>
</evidence>
<evidence type="ECO:0000313" key="2">
    <source>
        <dbReference type="EMBL" id="QHT08853.1"/>
    </source>
</evidence>
<reference evidence="2" key="1">
    <citation type="journal article" date="2020" name="Nature">
        <title>Giant virus diversity and host interactions through global metagenomics.</title>
        <authorList>
            <person name="Schulz F."/>
            <person name="Roux S."/>
            <person name="Paez-Espino D."/>
            <person name="Jungbluth S."/>
            <person name="Walsh D.A."/>
            <person name="Denef V.J."/>
            <person name="McMahon K.D."/>
            <person name="Konstantinidis K.T."/>
            <person name="Eloe-Fadrosh E.A."/>
            <person name="Kyrpides N.C."/>
            <person name="Woyke T."/>
        </authorList>
    </citation>
    <scope>NUCLEOTIDE SEQUENCE</scope>
    <source>
        <strain evidence="2">GVMAG-M-3300023109-53</strain>
    </source>
</reference>